<evidence type="ECO:0000313" key="2">
    <source>
        <dbReference type="Proteomes" id="UP000799764"/>
    </source>
</evidence>
<comment type="caution">
    <text evidence="1">The sequence shown here is derived from an EMBL/GenBank/DDBJ whole genome shotgun (WGS) entry which is preliminary data.</text>
</comment>
<proteinExistence type="predicted"/>
<evidence type="ECO:0000313" key="1">
    <source>
        <dbReference type="EMBL" id="KAF2437307.1"/>
    </source>
</evidence>
<name>A0A9P4P4W9_9PLEO</name>
<organism evidence="1 2">
    <name type="scientific">Karstenula rhodostoma CBS 690.94</name>
    <dbReference type="NCBI Taxonomy" id="1392251"/>
    <lineage>
        <taxon>Eukaryota</taxon>
        <taxon>Fungi</taxon>
        <taxon>Dikarya</taxon>
        <taxon>Ascomycota</taxon>
        <taxon>Pezizomycotina</taxon>
        <taxon>Dothideomycetes</taxon>
        <taxon>Pleosporomycetidae</taxon>
        <taxon>Pleosporales</taxon>
        <taxon>Massarineae</taxon>
        <taxon>Didymosphaeriaceae</taxon>
        <taxon>Karstenula</taxon>
    </lineage>
</organism>
<keyword evidence="2" id="KW-1185">Reference proteome</keyword>
<evidence type="ECO:0008006" key="3">
    <source>
        <dbReference type="Google" id="ProtNLM"/>
    </source>
</evidence>
<gene>
    <name evidence="1" type="ORF">P171DRAFT_450118</name>
</gene>
<dbReference type="SUPFAM" id="SSF54695">
    <property type="entry name" value="POZ domain"/>
    <property type="match status" value="1"/>
</dbReference>
<dbReference type="Gene3D" id="3.30.710.10">
    <property type="entry name" value="Potassium Channel Kv1.1, Chain A"/>
    <property type="match status" value="1"/>
</dbReference>
<dbReference type="InterPro" id="IPR011333">
    <property type="entry name" value="SKP1/BTB/POZ_sf"/>
</dbReference>
<accession>A0A9P4P4W9</accession>
<dbReference type="AlphaFoldDB" id="A0A9P4P4W9"/>
<reference evidence="1" key="1">
    <citation type="journal article" date="2020" name="Stud. Mycol.">
        <title>101 Dothideomycetes genomes: a test case for predicting lifestyles and emergence of pathogens.</title>
        <authorList>
            <person name="Haridas S."/>
            <person name="Albert R."/>
            <person name="Binder M."/>
            <person name="Bloem J."/>
            <person name="Labutti K."/>
            <person name="Salamov A."/>
            <person name="Andreopoulos B."/>
            <person name="Baker S."/>
            <person name="Barry K."/>
            <person name="Bills G."/>
            <person name="Bluhm B."/>
            <person name="Cannon C."/>
            <person name="Castanera R."/>
            <person name="Culley D."/>
            <person name="Daum C."/>
            <person name="Ezra D."/>
            <person name="Gonzalez J."/>
            <person name="Henrissat B."/>
            <person name="Kuo A."/>
            <person name="Liang C."/>
            <person name="Lipzen A."/>
            <person name="Lutzoni F."/>
            <person name="Magnuson J."/>
            <person name="Mondo S."/>
            <person name="Nolan M."/>
            <person name="Ohm R."/>
            <person name="Pangilinan J."/>
            <person name="Park H.-J."/>
            <person name="Ramirez L."/>
            <person name="Alfaro M."/>
            <person name="Sun H."/>
            <person name="Tritt A."/>
            <person name="Yoshinaga Y."/>
            <person name="Zwiers L.-H."/>
            <person name="Turgeon B."/>
            <person name="Goodwin S."/>
            <person name="Spatafora J."/>
            <person name="Crous P."/>
            <person name="Grigoriev I."/>
        </authorList>
    </citation>
    <scope>NUCLEOTIDE SEQUENCE</scope>
    <source>
        <strain evidence="1">CBS 690.94</strain>
    </source>
</reference>
<dbReference type="EMBL" id="MU001517">
    <property type="protein sequence ID" value="KAF2437307.1"/>
    <property type="molecule type" value="Genomic_DNA"/>
</dbReference>
<dbReference type="Proteomes" id="UP000799764">
    <property type="component" value="Unassembled WGS sequence"/>
</dbReference>
<dbReference type="PANTHER" id="PTHR47843">
    <property type="entry name" value="BTB DOMAIN-CONTAINING PROTEIN-RELATED"/>
    <property type="match status" value="1"/>
</dbReference>
<dbReference type="OrthoDB" id="3801064at2759"/>
<sequence length="542" mass="60648">MWGIFATLCDPDIVSDKLGRESCFGALAGPLVGPMEEAVGSKDDQRPISYAKRAQLHASSSVYNIENASWYLHIRMVMQLISLVSFLPGTTTSTISSTPSARAATRRARNLTTLTVPGNWIWVYIAHRKITDSFGLDKMDKTVRIKFRADNQEEQLFTLDGGTLARVSVKFSLIFANSCNIQSVEIEPKDTTLNALVVFESWLRRDKGNNVHVQIGAARERDVCDFGTPETAVHVYALAEDYKIHSLKANVIDYFSRILLLPSDLAGDTVQLIYKKGGDSTLCCSIVQKYAELLHHHNLEKSALMKYPKAFLVDVLGISSKRLQHIDDNDEEDEDIEKEQSDIKVGPLTMTAQSKSDTAAAIPSAAFEEVAVVKIKVVEEVHDENERTIANQHTFTVSKEKITAASPFFAAAFNGPFREAQDGCVELHDTDMETFEEFVVWLDERGGTEKPTVSDAHRQAEYIELGPEIANMAVDLYIFGHVYDVPQLRHDATDRLYSYFFLCDYSNGGSFITPESVDLIYTYTNEISGIRGPWKMISRIIR</sequence>
<protein>
    <recommendedName>
        <fullName evidence="3">BTB domain-containing protein</fullName>
    </recommendedName>
</protein>